<accession>A0A3S3NPC9</accession>
<dbReference type="InterPro" id="IPR048540">
    <property type="entry name" value="Rrn7_cyclin_N"/>
</dbReference>
<dbReference type="InterPro" id="IPR033599">
    <property type="entry name" value="TAF1B/Rrn7"/>
</dbReference>
<proteinExistence type="inferred from homology"/>
<comment type="caution">
    <text evidence="12">The sequence shown here is derived from an EMBL/GenBank/DDBJ whole genome shotgun (WGS) entry which is preliminary data.</text>
</comment>
<evidence type="ECO:0000256" key="3">
    <source>
        <dbReference type="ARBA" id="ARBA00022723"/>
    </source>
</evidence>
<evidence type="ECO:0000256" key="6">
    <source>
        <dbReference type="ARBA" id="ARBA00023015"/>
    </source>
</evidence>
<gene>
    <name evidence="12" type="ORF">CKAN_02083600</name>
</gene>
<feature type="region of interest" description="Disordered" evidence="10">
    <location>
        <begin position="548"/>
        <end position="583"/>
    </location>
</feature>
<evidence type="ECO:0000256" key="4">
    <source>
        <dbReference type="ARBA" id="ARBA00022771"/>
    </source>
</evidence>
<name>A0A3S3NPC9_9MAGN</name>
<keyword evidence="8" id="KW-0804">Transcription</keyword>
<sequence>MANQPVNMYCSNCDENVAFENGDDGFFYCHMCGSQSQDMVDTTGLGDHLFLSGIYNRAHMWSQPKIKTEPRLTQTQAQTQFFSPTITKQEEEEEQKPFSFEDDSSVPLDFGNPWMNQGPPLDDETMVKSLRQRYVQGVQLMIQLQCQVLVERFGVSPAICGLSGALWLRYISVSRVFDKEWAKDTILDSEEAFHGRVDATQLHKFEEKALARQYKRHKEEPRNTYGQRSVVIWCKFLKRRIPLHTSLTVCFLACHIAREAILPTDISKWAREGKLPYMSAFVSLEKYIGGPSRACPLSSRILFRPRIAVEPMLLETHAATVAEHIGLLLPPVNFHAIARRYLEQLSLPTEKILSHASHIYEWSMPPDLWLSTNIGRLPTRVCVMSILIVAIRILYNINGHGKWEASFPNQVPKKLSSSLESPWKVRDVKEFNPIVDSCDTEMDRKPSRSSSPIQISELNTTELLCHLEKAYDKLADVHGNYLKHYSKDLLSYLKYCKDVVYAGLTTSFEEDNFIEQLWNLYKTQEDIKPSVEPGTGCCIPKRSRDEGNTIDSTDCQQSTDGPVTRMKSRTKGHRSLSMDDDINNQTWMSPKEEALRQIKSDMELDKLHYLPPRSKSKNKSGYVCYARKTMRGKWNFVADADYYILLRTCARLTQIDIRVMHLGALKLEKRLMWIEKRVHDSLRLSSGLSGDLEDKDFPDCDDMLD</sequence>
<organism evidence="12 13">
    <name type="scientific">Cinnamomum micranthum f. kanehirae</name>
    <dbReference type="NCBI Taxonomy" id="337451"/>
    <lineage>
        <taxon>Eukaryota</taxon>
        <taxon>Viridiplantae</taxon>
        <taxon>Streptophyta</taxon>
        <taxon>Embryophyta</taxon>
        <taxon>Tracheophyta</taxon>
        <taxon>Spermatophyta</taxon>
        <taxon>Magnoliopsida</taxon>
        <taxon>Magnoliidae</taxon>
        <taxon>Laurales</taxon>
        <taxon>Lauraceae</taxon>
        <taxon>Cinnamomum</taxon>
    </lineage>
</organism>
<evidence type="ECO:0000313" key="13">
    <source>
        <dbReference type="Proteomes" id="UP000283530"/>
    </source>
</evidence>
<keyword evidence="7" id="KW-0238">DNA-binding</keyword>
<evidence type="ECO:0000256" key="9">
    <source>
        <dbReference type="ARBA" id="ARBA00023242"/>
    </source>
</evidence>
<dbReference type="Proteomes" id="UP000283530">
    <property type="component" value="Unassembled WGS sequence"/>
</dbReference>
<dbReference type="Pfam" id="PF20644">
    <property type="entry name" value="Rrn7_cyclin_N"/>
    <property type="match status" value="1"/>
</dbReference>
<dbReference type="GO" id="GO:0042790">
    <property type="term" value="P:nucleolar large rRNA transcription by RNA polymerase I"/>
    <property type="evidence" value="ECO:0007669"/>
    <property type="project" value="TreeGrafter"/>
</dbReference>
<evidence type="ECO:0000313" key="12">
    <source>
        <dbReference type="EMBL" id="RWR91670.1"/>
    </source>
</evidence>
<feature type="compositionally biased region" description="Polar residues" evidence="10">
    <location>
        <begin position="549"/>
        <end position="561"/>
    </location>
</feature>
<dbReference type="OrthoDB" id="10069252at2759"/>
<keyword evidence="13" id="KW-1185">Reference proteome</keyword>
<keyword evidence="9" id="KW-0539">Nucleus</keyword>
<evidence type="ECO:0000259" key="11">
    <source>
        <dbReference type="Pfam" id="PF20644"/>
    </source>
</evidence>
<keyword evidence="6" id="KW-0805">Transcription regulation</keyword>
<dbReference type="EMBL" id="QPKB01000009">
    <property type="protein sequence ID" value="RWR91670.1"/>
    <property type="molecule type" value="Genomic_DNA"/>
</dbReference>
<evidence type="ECO:0000256" key="7">
    <source>
        <dbReference type="ARBA" id="ARBA00023125"/>
    </source>
</evidence>
<dbReference type="PANTHER" id="PTHR31576:SF2">
    <property type="entry name" value="TATA BOX-BINDING PROTEIN-ASSOCIATED FACTOR RNA POLYMERASE I SUBUNIT B"/>
    <property type="match status" value="1"/>
</dbReference>
<dbReference type="GO" id="GO:0008270">
    <property type="term" value="F:zinc ion binding"/>
    <property type="evidence" value="ECO:0007669"/>
    <property type="project" value="UniProtKB-KW"/>
</dbReference>
<reference evidence="12 13" key="1">
    <citation type="journal article" date="2019" name="Nat. Plants">
        <title>Stout camphor tree genome fills gaps in understanding of flowering plant genome evolution.</title>
        <authorList>
            <person name="Chaw S.M."/>
            <person name="Liu Y.C."/>
            <person name="Wu Y.W."/>
            <person name="Wang H.Y."/>
            <person name="Lin C.I."/>
            <person name="Wu C.S."/>
            <person name="Ke H.M."/>
            <person name="Chang L.Y."/>
            <person name="Hsu C.Y."/>
            <person name="Yang H.T."/>
            <person name="Sudianto E."/>
            <person name="Hsu M.H."/>
            <person name="Wu K.P."/>
            <person name="Wang L.N."/>
            <person name="Leebens-Mack J.H."/>
            <person name="Tsai I.J."/>
        </authorList>
    </citation>
    <scope>NUCLEOTIDE SEQUENCE [LARGE SCALE GENOMIC DNA]</scope>
    <source>
        <strain evidence="13">cv. Chaw 1501</strain>
        <tissue evidence="12">Young leaves</tissue>
    </source>
</reference>
<dbReference type="GO" id="GO:0001164">
    <property type="term" value="F:RNA polymerase I core promoter sequence-specific DNA binding"/>
    <property type="evidence" value="ECO:0007669"/>
    <property type="project" value="InterPro"/>
</dbReference>
<dbReference type="AlphaFoldDB" id="A0A3S3NPC9"/>
<feature type="domain" description="Rrn7/TAF1B N-terminal cyclin" evidence="11">
    <location>
        <begin position="138"/>
        <end position="282"/>
    </location>
</feature>
<keyword evidence="3" id="KW-0479">Metal-binding</keyword>
<evidence type="ECO:0000256" key="5">
    <source>
        <dbReference type="ARBA" id="ARBA00022833"/>
    </source>
</evidence>
<keyword evidence="5" id="KW-0862">Zinc</keyword>
<dbReference type="PANTHER" id="PTHR31576">
    <property type="entry name" value="TATA BOX-BINDING PROTEIN-ASSOCIATED FACTOR RNA POLYMERASE I SUBUNIT B"/>
    <property type="match status" value="1"/>
</dbReference>
<evidence type="ECO:0000256" key="8">
    <source>
        <dbReference type="ARBA" id="ARBA00023163"/>
    </source>
</evidence>
<dbReference type="STRING" id="337451.A0A3S3NPC9"/>
<evidence type="ECO:0000256" key="2">
    <source>
        <dbReference type="ARBA" id="ARBA00006899"/>
    </source>
</evidence>
<protein>
    <submittedName>
        <fullName evidence="12">TATA box-binding protein-associated factor RNA polymerase I subunit B</fullName>
    </submittedName>
</protein>
<dbReference type="GO" id="GO:0070860">
    <property type="term" value="C:RNA polymerase I core factor complex"/>
    <property type="evidence" value="ECO:0007669"/>
    <property type="project" value="InterPro"/>
</dbReference>
<evidence type="ECO:0000256" key="10">
    <source>
        <dbReference type="SAM" id="MobiDB-lite"/>
    </source>
</evidence>
<keyword evidence="4" id="KW-0863">Zinc-finger</keyword>
<comment type="similarity">
    <text evidence="2">Belongs to the RRN7/TAF1B family.</text>
</comment>
<comment type="subcellular location">
    <subcellularLocation>
        <location evidence="1">Nucleus</location>
        <location evidence="1">Nucleolus</location>
    </subcellularLocation>
</comment>
<evidence type="ECO:0000256" key="1">
    <source>
        <dbReference type="ARBA" id="ARBA00004604"/>
    </source>
</evidence>